<accession>A0A2G9GF47</accession>
<protein>
    <submittedName>
        <fullName evidence="1">Uncharacterized protein</fullName>
    </submittedName>
</protein>
<dbReference type="EMBL" id="NKXS01005347">
    <property type="protein sequence ID" value="PIN03911.1"/>
    <property type="molecule type" value="Genomic_DNA"/>
</dbReference>
<evidence type="ECO:0000313" key="1">
    <source>
        <dbReference type="EMBL" id="PIN03911.1"/>
    </source>
</evidence>
<evidence type="ECO:0000313" key="2">
    <source>
        <dbReference type="Proteomes" id="UP000231279"/>
    </source>
</evidence>
<proteinExistence type="predicted"/>
<gene>
    <name evidence="1" type="ORF">CDL12_23560</name>
</gene>
<name>A0A2G9GF47_9LAMI</name>
<reference evidence="2" key="1">
    <citation type="journal article" date="2018" name="Gigascience">
        <title>Genome assembly of the Pink Ipe (Handroanthus impetiginosus, Bignoniaceae), a highly valued, ecologically keystone Neotropical timber forest tree.</title>
        <authorList>
            <person name="Silva-Junior O.B."/>
            <person name="Grattapaglia D."/>
            <person name="Novaes E."/>
            <person name="Collevatti R.G."/>
        </authorList>
    </citation>
    <scope>NUCLEOTIDE SEQUENCE [LARGE SCALE GENOMIC DNA]</scope>
    <source>
        <strain evidence="2">cv. UFG-1</strain>
    </source>
</reference>
<sequence length="65" mass="7655">MSFQAFVSISLWTSKAHLLYLVSLLINLDKFPNIRNLSSTHFTFQTHVPIFPLNFRSSFFMEFLL</sequence>
<comment type="caution">
    <text evidence="1">The sequence shown here is derived from an EMBL/GenBank/DDBJ whole genome shotgun (WGS) entry which is preliminary data.</text>
</comment>
<organism evidence="1 2">
    <name type="scientific">Handroanthus impetiginosus</name>
    <dbReference type="NCBI Taxonomy" id="429701"/>
    <lineage>
        <taxon>Eukaryota</taxon>
        <taxon>Viridiplantae</taxon>
        <taxon>Streptophyta</taxon>
        <taxon>Embryophyta</taxon>
        <taxon>Tracheophyta</taxon>
        <taxon>Spermatophyta</taxon>
        <taxon>Magnoliopsida</taxon>
        <taxon>eudicotyledons</taxon>
        <taxon>Gunneridae</taxon>
        <taxon>Pentapetalae</taxon>
        <taxon>asterids</taxon>
        <taxon>lamiids</taxon>
        <taxon>Lamiales</taxon>
        <taxon>Bignoniaceae</taxon>
        <taxon>Crescentiina</taxon>
        <taxon>Tabebuia alliance</taxon>
        <taxon>Handroanthus</taxon>
    </lineage>
</organism>
<keyword evidence="2" id="KW-1185">Reference proteome</keyword>
<dbReference type="AlphaFoldDB" id="A0A2G9GF47"/>
<dbReference type="Proteomes" id="UP000231279">
    <property type="component" value="Unassembled WGS sequence"/>
</dbReference>